<feature type="compositionally biased region" description="Polar residues" evidence="1">
    <location>
        <begin position="200"/>
        <end position="217"/>
    </location>
</feature>
<dbReference type="AlphaFoldDB" id="A0A0C3PQY3"/>
<feature type="region of interest" description="Disordered" evidence="1">
    <location>
        <begin position="245"/>
        <end position="375"/>
    </location>
</feature>
<reference evidence="3" key="2">
    <citation type="submission" date="2015-01" db="EMBL/GenBank/DDBJ databases">
        <title>Evolutionary Origins and Diversification of the Mycorrhizal Mutualists.</title>
        <authorList>
            <consortium name="DOE Joint Genome Institute"/>
            <consortium name="Mycorrhizal Genomics Consortium"/>
            <person name="Kohler A."/>
            <person name="Kuo A."/>
            <person name="Nagy L.G."/>
            <person name="Floudas D."/>
            <person name="Copeland A."/>
            <person name="Barry K.W."/>
            <person name="Cichocki N."/>
            <person name="Veneault-Fourrey C."/>
            <person name="LaButti K."/>
            <person name="Lindquist E.A."/>
            <person name="Lipzen A."/>
            <person name="Lundell T."/>
            <person name="Morin E."/>
            <person name="Murat C."/>
            <person name="Riley R."/>
            <person name="Ohm R."/>
            <person name="Sun H."/>
            <person name="Tunlid A."/>
            <person name="Henrissat B."/>
            <person name="Grigoriev I.V."/>
            <person name="Hibbett D.S."/>
            <person name="Martin F."/>
        </authorList>
    </citation>
    <scope>NUCLEOTIDE SEQUENCE [LARGE SCALE GENOMIC DNA]</scope>
    <source>
        <strain evidence="3">MUT 4182</strain>
    </source>
</reference>
<feature type="compositionally biased region" description="Polar residues" evidence="1">
    <location>
        <begin position="301"/>
        <end position="314"/>
    </location>
</feature>
<sequence>MPDDRRKAIVAALPIETMADSLSALSSASQAAAYMGSLMESKRHMDAINAFGDTGFALSVADLLFPPTLPSALDAPAATKSEDSTETQSSTHPSPRHQIGSTHPNLEDNQKVQSEQSVQPTSSAAAIPLSKEVPMDIPRKSTLGNAVIDKQSSASSEILSATNAINPDLHVSPTTLPSSATVQPSVPAVGVISPKADSNADVTPSRPMTASKPTLTNGPRKPAILSILPHVGLPLNTQSFMPSTTLITSQSKPKSQLTAKPASNLRLPSVDSTILQSGSNLSRQRLNPSPLATDSPIHTFGATSAPSVSPSKVRTPQIPAGGDAKRPPRTPLLELNSEDPYNTNKDHGADPFYGEETPGKPQEDPHRPSLRKTLHSPDGMEAVAHAGSAEPDLLAANEFATSQEDQPLEYDSNIDDGDPDDEDDAEWSWEHNKKKADEWEVDLDGVTFSDPCHTAPLLTRWMYKIRVKAQGGEAYKRYREEELSDYMEIPERVRKHAGAVWRLGSRFDWHVRVFMAKWAHAYGKADESTRKTILDQMWDELVVRFPSRTGT</sequence>
<dbReference type="Proteomes" id="UP000054248">
    <property type="component" value="Unassembled WGS sequence"/>
</dbReference>
<feature type="region of interest" description="Disordered" evidence="1">
    <location>
        <begin position="194"/>
        <end position="220"/>
    </location>
</feature>
<protein>
    <submittedName>
        <fullName evidence="2">Uncharacterized protein</fullName>
    </submittedName>
</protein>
<feature type="region of interest" description="Disordered" evidence="1">
    <location>
        <begin position="402"/>
        <end position="425"/>
    </location>
</feature>
<accession>A0A0C3PQY3</accession>
<name>A0A0C3PQY3_9AGAM</name>
<evidence type="ECO:0000256" key="1">
    <source>
        <dbReference type="SAM" id="MobiDB-lite"/>
    </source>
</evidence>
<reference evidence="2 3" key="1">
    <citation type="submission" date="2014-04" db="EMBL/GenBank/DDBJ databases">
        <authorList>
            <consortium name="DOE Joint Genome Institute"/>
            <person name="Kuo A."/>
            <person name="Girlanda M."/>
            <person name="Perotto S."/>
            <person name="Kohler A."/>
            <person name="Nagy L.G."/>
            <person name="Floudas D."/>
            <person name="Copeland A."/>
            <person name="Barry K.W."/>
            <person name="Cichocki N."/>
            <person name="Veneault-Fourrey C."/>
            <person name="LaButti K."/>
            <person name="Lindquist E.A."/>
            <person name="Lipzen A."/>
            <person name="Lundell T."/>
            <person name="Morin E."/>
            <person name="Murat C."/>
            <person name="Sun H."/>
            <person name="Tunlid A."/>
            <person name="Henrissat B."/>
            <person name="Grigoriev I.V."/>
            <person name="Hibbett D.S."/>
            <person name="Martin F."/>
            <person name="Nordberg H.P."/>
            <person name="Cantor M.N."/>
            <person name="Hua S.X."/>
        </authorList>
    </citation>
    <scope>NUCLEOTIDE SEQUENCE [LARGE SCALE GENOMIC DNA]</scope>
    <source>
        <strain evidence="2 3">MUT 4182</strain>
    </source>
</reference>
<evidence type="ECO:0000313" key="2">
    <source>
        <dbReference type="EMBL" id="KIO17020.1"/>
    </source>
</evidence>
<organism evidence="2 3">
    <name type="scientific">Tulasnella calospora MUT 4182</name>
    <dbReference type="NCBI Taxonomy" id="1051891"/>
    <lineage>
        <taxon>Eukaryota</taxon>
        <taxon>Fungi</taxon>
        <taxon>Dikarya</taxon>
        <taxon>Basidiomycota</taxon>
        <taxon>Agaricomycotina</taxon>
        <taxon>Agaricomycetes</taxon>
        <taxon>Cantharellales</taxon>
        <taxon>Tulasnellaceae</taxon>
        <taxon>Tulasnella</taxon>
    </lineage>
</organism>
<feature type="compositionally biased region" description="Polar residues" evidence="1">
    <location>
        <begin position="111"/>
        <end position="124"/>
    </location>
</feature>
<feature type="region of interest" description="Disordered" evidence="1">
    <location>
        <begin position="74"/>
        <end position="137"/>
    </location>
</feature>
<keyword evidence="3" id="KW-1185">Reference proteome</keyword>
<dbReference type="HOGENOM" id="CLU_494484_0_0_1"/>
<gene>
    <name evidence="2" type="ORF">M407DRAFT_33334</name>
</gene>
<feature type="compositionally biased region" description="Basic and acidic residues" evidence="1">
    <location>
        <begin position="357"/>
        <end position="367"/>
    </location>
</feature>
<feature type="compositionally biased region" description="Polar residues" evidence="1">
    <location>
        <begin position="86"/>
        <end position="104"/>
    </location>
</feature>
<proteinExistence type="predicted"/>
<feature type="compositionally biased region" description="Polar residues" evidence="1">
    <location>
        <begin position="245"/>
        <end position="258"/>
    </location>
</feature>
<feature type="compositionally biased region" description="Polar residues" evidence="1">
    <location>
        <begin position="270"/>
        <end position="292"/>
    </location>
</feature>
<dbReference type="EMBL" id="KN823443">
    <property type="protein sequence ID" value="KIO17020.1"/>
    <property type="molecule type" value="Genomic_DNA"/>
</dbReference>
<feature type="compositionally biased region" description="Acidic residues" evidence="1">
    <location>
        <begin position="406"/>
        <end position="425"/>
    </location>
</feature>
<evidence type="ECO:0000313" key="3">
    <source>
        <dbReference type="Proteomes" id="UP000054248"/>
    </source>
</evidence>